<gene>
    <name evidence="3" type="ORF">H0S81_09585</name>
</gene>
<reference evidence="3" key="1">
    <citation type="submission" date="2020-07" db="EMBL/GenBank/DDBJ databases">
        <title>Severe corrosion of carbon steel in oil field produced water can be linked to methanogenic archaea containing a special type of NiFe hydrogenase.</title>
        <authorList>
            <person name="Lahme S."/>
            <person name="Mand J."/>
            <person name="Longwell J."/>
            <person name="Smith R."/>
            <person name="Enning D."/>
        </authorList>
    </citation>
    <scope>NUCLEOTIDE SEQUENCE</scope>
    <source>
        <strain evidence="3">MIC098Bin6</strain>
    </source>
</reference>
<feature type="compositionally biased region" description="Basic and acidic residues" evidence="1">
    <location>
        <begin position="132"/>
        <end position="144"/>
    </location>
</feature>
<feature type="compositionally biased region" description="Basic and acidic residues" evidence="1">
    <location>
        <begin position="97"/>
        <end position="123"/>
    </location>
</feature>
<protein>
    <submittedName>
        <fullName evidence="3">Uncharacterized protein</fullName>
    </submittedName>
</protein>
<evidence type="ECO:0000313" key="4">
    <source>
        <dbReference type="Proteomes" id="UP000706172"/>
    </source>
</evidence>
<keyword evidence="2" id="KW-0812">Transmembrane</keyword>
<dbReference type="AlphaFoldDB" id="A0A931CSZ8"/>
<comment type="caution">
    <text evidence="3">The sequence shown here is derived from an EMBL/GenBank/DDBJ whole genome shotgun (WGS) entry which is preliminary data.</text>
</comment>
<evidence type="ECO:0000256" key="2">
    <source>
        <dbReference type="SAM" id="Phobius"/>
    </source>
</evidence>
<organism evidence="3 4">
    <name type="scientific">Desulfotignum balticum</name>
    <dbReference type="NCBI Taxonomy" id="115781"/>
    <lineage>
        <taxon>Bacteria</taxon>
        <taxon>Pseudomonadati</taxon>
        <taxon>Thermodesulfobacteriota</taxon>
        <taxon>Desulfobacteria</taxon>
        <taxon>Desulfobacterales</taxon>
        <taxon>Desulfobacteraceae</taxon>
        <taxon>Desulfotignum</taxon>
    </lineage>
</organism>
<accession>A0A931CSZ8</accession>
<dbReference type="Proteomes" id="UP000706172">
    <property type="component" value="Unassembled WGS sequence"/>
</dbReference>
<dbReference type="EMBL" id="JACCQK010000602">
    <property type="protein sequence ID" value="MBG0780158.1"/>
    <property type="molecule type" value="Genomic_DNA"/>
</dbReference>
<feature type="transmembrane region" description="Helical" evidence="2">
    <location>
        <begin position="6"/>
        <end position="25"/>
    </location>
</feature>
<keyword evidence="2" id="KW-1133">Transmembrane helix</keyword>
<evidence type="ECO:0000313" key="3">
    <source>
        <dbReference type="EMBL" id="MBG0780158.1"/>
    </source>
</evidence>
<proteinExistence type="predicted"/>
<keyword evidence="2" id="KW-0472">Membrane</keyword>
<feature type="region of interest" description="Disordered" evidence="1">
    <location>
        <begin position="61"/>
        <end position="156"/>
    </location>
</feature>
<evidence type="ECO:0000256" key="1">
    <source>
        <dbReference type="SAM" id="MobiDB-lite"/>
    </source>
</evidence>
<sequence>MDQETLINLVLVFFFLIITTLVRGLKARQKKKLTKKKQTAKPAMFSFFHKIRDQIQESLQELEKQARQQRQQQQQQPETESSDPTFWDELSEDEMIQEERQMPSAQETEKKRAATRNQTRDPIQKIAPERPVQGREIKTPHSSDEVPPPTLHPYGRRPSLRQAVVWAEIIGKPVALRKNQNDAIL</sequence>
<name>A0A931CSZ8_9BACT</name>